<accession>A0A0A9FFW1</accession>
<dbReference type="AlphaFoldDB" id="A0A0A9FFW1"/>
<protein>
    <submittedName>
        <fullName evidence="2">Uncharacterized protein</fullName>
    </submittedName>
</protein>
<reference evidence="2" key="2">
    <citation type="journal article" date="2015" name="Data Brief">
        <title>Shoot transcriptome of the giant reed, Arundo donax.</title>
        <authorList>
            <person name="Barrero R.A."/>
            <person name="Guerrero F.D."/>
            <person name="Moolhuijzen P."/>
            <person name="Goolsby J.A."/>
            <person name="Tidwell J."/>
            <person name="Bellgard S.E."/>
            <person name="Bellgard M.I."/>
        </authorList>
    </citation>
    <scope>NUCLEOTIDE SEQUENCE</scope>
    <source>
        <tissue evidence="2">Shoot tissue taken approximately 20 cm above the soil surface</tissue>
    </source>
</reference>
<evidence type="ECO:0000256" key="1">
    <source>
        <dbReference type="SAM" id="MobiDB-lite"/>
    </source>
</evidence>
<feature type="compositionally biased region" description="Basic residues" evidence="1">
    <location>
        <begin position="58"/>
        <end position="70"/>
    </location>
</feature>
<sequence length="70" mass="7931">MQSRHRQGIFKLNLCPNKLSSCLTCYPQDLCHLPLQQRQKELSLPSTRPLLEITKQQGRSKKAAGAKKNA</sequence>
<reference evidence="2" key="1">
    <citation type="submission" date="2014-09" db="EMBL/GenBank/DDBJ databases">
        <authorList>
            <person name="Magalhaes I.L.F."/>
            <person name="Oliveira U."/>
            <person name="Santos F.R."/>
            <person name="Vidigal T.H.D.A."/>
            <person name="Brescovit A.D."/>
            <person name="Santos A.J."/>
        </authorList>
    </citation>
    <scope>NUCLEOTIDE SEQUENCE</scope>
    <source>
        <tissue evidence="2">Shoot tissue taken approximately 20 cm above the soil surface</tissue>
    </source>
</reference>
<evidence type="ECO:0000313" key="2">
    <source>
        <dbReference type="EMBL" id="JAE11950.1"/>
    </source>
</evidence>
<name>A0A0A9FFW1_ARUDO</name>
<organism evidence="2">
    <name type="scientific">Arundo donax</name>
    <name type="common">Giant reed</name>
    <name type="synonym">Donax arundinaceus</name>
    <dbReference type="NCBI Taxonomy" id="35708"/>
    <lineage>
        <taxon>Eukaryota</taxon>
        <taxon>Viridiplantae</taxon>
        <taxon>Streptophyta</taxon>
        <taxon>Embryophyta</taxon>
        <taxon>Tracheophyta</taxon>
        <taxon>Spermatophyta</taxon>
        <taxon>Magnoliopsida</taxon>
        <taxon>Liliopsida</taxon>
        <taxon>Poales</taxon>
        <taxon>Poaceae</taxon>
        <taxon>PACMAD clade</taxon>
        <taxon>Arundinoideae</taxon>
        <taxon>Arundineae</taxon>
        <taxon>Arundo</taxon>
    </lineage>
</organism>
<dbReference type="EMBL" id="GBRH01185946">
    <property type="protein sequence ID" value="JAE11950.1"/>
    <property type="molecule type" value="Transcribed_RNA"/>
</dbReference>
<proteinExistence type="predicted"/>
<feature type="region of interest" description="Disordered" evidence="1">
    <location>
        <begin position="44"/>
        <end position="70"/>
    </location>
</feature>